<evidence type="ECO:0000256" key="2">
    <source>
        <dbReference type="PROSITE-ProRule" id="PRU00504"/>
    </source>
</evidence>
<evidence type="ECO:0000313" key="4">
    <source>
        <dbReference type="EMBL" id="PXX54980.1"/>
    </source>
</evidence>
<keyword evidence="5" id="KW-1185">Reference proteome</keyword>
<dbReference type="GeneID" id="86060546"/>
<keyword evidence="3" id="KW-0732">Signal</keyword>
<dbReference type="Pfam" id="PF01436">
    <property type="entry name" value="NHL"/>
    <property type="match status" value="1"/>
</dbReference>
<gene>
    <name evidence="4" type="ORF">DFR60_10330</name>
</gene>
<dbReference type="RefSeq" id="WP_110322108.1">
    <property type="nucleotide sequence ID" value="NZ_QJKD01000003.1"/>
</dbReference>
<dbReference type="InterPro" id="IPR001258">
    <property type="entry name" value="NHL_repeat"/>
</dbReference>
<dbReference type="InterPro" id="IPR011042">
    <property type="entry name" value="6-blade_b-propeller_TolB-like"/>
</dbReference>
<protein>
    <submittedName>
        <fullName evidence="4">NHL repeat-containing protein</fullName>
    </submittedName>
</protein>
<dbReference type="PANTHER" id="PTHR13833">
    <property type="match status" value="1"/>
</dbReference>
<feature type="repeat" description="NHL" evidence="2">
    <location>
        <begin position="168"/>
        <end position="198"/>
    </location>
</feature>
<dbReference type="PROSITE" id="PS51125">
    <property type="entry name" value="NHL"/>
    <property type="match status" value="1"/>
</dbReference>
<feature type="chain" id="PRO_5038530633" evidence="3">
    <location>
        <begin position="21"/>
        <end position="334"/>
    </location>
</feature>
<reference evidence="4 5" key="1">
    <citation type="submission" date="2018-05" db="EMBL/GenBank/DDBJ databases">
        <title>Genomic Encyclopedia of Type Strains, Phase IV (KMG-IV): sequencing the most valuable type-strain genomes for metagenomic binning, comparative biology and taxonomic classification.</title>
        <authorList>
            <person name="Goeker M."/>
        </authorList>
    </citation>
    <scope>NUCLEOTIDE SEQUENCE [LARGE SCALE GENOMIC DNA]</scope>
    <source>
        <strain evidence="4 5">DSM 24995</strain>
    </source>
</reference>
<keyword evidence="1" id="KW-0677">Repeat</keyword>
<evidence type="ECO:0000256" key="3">
    <source>
        <dbReference type="SAM" id="SignalP"/>
    </source>
</evidence>
<evidence type="ECO:0000313" key="5">
    <source>
        <dbReference type="Proteomes" id="UP000248057"/>
    </source>
</evidence>
<organism evidence="4 5">
    <name type="scientific">Hungatella effluvii</name>
    <dbReference type="NCBI Taxonomy" id="1096246"/>
    <lineage>
        <taxon>Bacteria</taxon>
        <taxon>Bacillati</taxon>
        <taxon>Bacillota</taxon>
        <taxon>Clostridia</taxon>
        <taxon>Lachnospirales</taxon>
        <taxon>Lachnospiraceae</taxon>
        <taxon>Hungatella</taxon>
    </lineage>
</organism>
<dbReference type="EMBL" id="QJKD01000003">
    <property type="protein sequence ID" value="PXX54980.1"/>
    <property type="molecule type" value="Genomic_DNA"/>
</dbReference>
<name>A0A2V3Y7S2_9FIRM</name>
<dbReference type="Proteomes" id="UP000248057">
    <property type="component" value="Unassembled WGS sequence"/>
</dbReference>
<comment type="caution">
    <text evidence="4">The sequence shown here is derived from an EMBL/GenBank/DDBJ whole genome shotgun (WGS) entry which is preliminary data.</text>
</comment>
<sequence length="334" mass="34418">MKKRIRSIAACAAAAGIVLAALSAGWGAAAEAKAASAPAAGAKYGPDARKETAAAFPFGIAEAADGGLMIADQYHKAIWLEKEGKTLRYAGASGLEGLYGEPAGGYADGRLSSMEMKSPWDIIPYRDGYAVSDSENHVVRYLTPEGAKTLAGAGQEGFLDQMANHALFSMPSGLAADPEGNLYIADTGNDAIRVMTPNGQVSTCARGLSGPTGLVYYGGALYAADTGNHRIVKIQDGEVTVLAGNGAAGYLNGSYSEASFQTPVQLAAAPDGTLYVSDTGNGVVRKLDPGTDGGVVTTLGGQDSSMVSPAGLLVKDESLYICDSFMRKIYILPR</sequence>
<accession>A0A2V3Y7S2</accession>
<feature type="signal peptide" evidence="3">
    <location>
        <begin position="1"/>
        <end position="20"/>
    </location>
</feature>
<dbReference type="SUPFAM" id="SSF63829">
    <property type="entry name" value="Calcium-dependent phosphotriesterase"/>
    <property type="match status" value="1"/>
</dbReference>
<dbReference type="Gene3D" id="2.120.10.30">
    <property type="entry name" value="TolB, C-terminal domain"/>
    <property type="match status" value="2"/>
</dbReference>
<dbReference type="PANTHER" id="PTHR13833:SF71">
    <property type="entry name" value="NHL DOMAIN-CONTAINING PROTEIN"/>
    <property type="match status" value="1"/>
</dbReference>
<dbReference type="AlphaFoldDB" id="A0A2V3Y7S2"/>
<evidence type="ECO:0000256" key="1">
    <source>
        <dbReference type="ARBA" id="ARBA00022737"/>
    </source>
</evidence>
<proteinExistence type="predicted"/>